<organism evidence="1 2">
    <name type="scientific">Caerostris extrusa</name>
    <name type="common">Bark spider</name>
    <name type="synonym">Caerostris bankana</name>
    <dbReference type="NCBI Taxonomy" id="172846"/>
    <lineage>
        <taxon>Eukaryota</taxon>
        <taxon>Metazoa</taxon>
        <taxon>Ecdysozoa</taxon>
        <taxon>Arthropoda</taxon>
        <taxon>Chelicerata</taxon>
        <taxon>Arachnida</taxon>
        <taxon>Araneae</taxon>
        <taxon>Araneomorphae</taxon>
        <taxon>Entelegynae</taxon>
        <taxon>Araneoidea</taxon>
        <taxon>Araneidae</taxon>
        <taxon>Caerostris</taxon>
    </lineage>
</organism>
<keyword evidence="2" id="KW-1185">Reference proteome</keyword>
<protein>
    <submittedName>
        <fullName evidence="1">Uncharacterized protein</fullName>
    </submittedName>
</protein>
<dbReference type="Proteomes" id="UP001054945">
    <property type="component" value="Unassembled WGS sequence"/>
</dbReference>
<proteinExistence type="predicted"/>
<evidence type="ECO:0000313" key="2">
    <source>
        <dbReference type="Proteomes" id="UP001054945"/>
    </source>
</evidence>
<name>A0AAV4N5X7_CAEEX</name>
<sequence length="111" mass="12746">MENASFHYDVIYFTKEAASVRIVTRVRQGENKSALSRDQQRWVSMATEGTLSEKVRRKNVSVMTGSSQRRLLSTGLLFFTRNYGGIKRQENDMRIDDPFVEDVCLFSSRSG</sequence>
<accession>A0AAV4N5X7</accession>
<dbReference type="AlphaFoldDB" id="A0AAV4N5X7"/>
<evidence type="ECO:0000313" key="1">
    <source>
        <dbReference type="EMBL" id="GIX79665.1"/>
    </source>
</evidence>
<comment type="caution">
    <text evidence="1">The sequence shown here is derived from an EMBL/GenBank/DDBJ whole genome shotgun (WGS) entry which is preliminary data.</text>
</comment>
<reference evidence="1 2" key="1">
    <citation type="submission" date="2021-06" db="EMBL/GenBank/DDBJ databases">
        <title>Caerostris extrusa draft genome.</title>
        <authorList>
            <person name="Kono N."/>
            <person name="Arakawa K."/>
        </authorList>
    </citation>
    <scope>NUCLEOTIDE SEQUENCE [LARGE SCALE GENOMIC DNA]</scope>
</reference>
<dbReference type="EMBL" id="BPLR01020518">
    <property type="protein sequence ID" value="GIX79665.1"/>
    <property type="molecule type" value="Genomic_DNA"/>
</dbReference>
<gene>
    <name evidence="1" type="ORF">CEXT_549561</name>
</gene>